<protein>
    <submittedName>
        <fullName evidence="2">Calcineurin-like phosphoesterase 5</fullName>
    </submittedName>
</protein>
<dbReference type="SUPFAM" id="SSF56300">
    <property type="entry name" value="Metallo-dependent phosphatases"/>
    <property type="match status" value="1"/>
</dbReference>
<evidence type="ECO:0000313" key="2">
    <source>
        <dbReference type="EMBL" id="RPJ88341.1"/>
    </source>
</evidence>
<gene>
    <name evidence="2" type="ORF">DY367_28320</name>
</gene>
<dbReference type="InterPro" id="IPR051918">
    <property type="entry name" value="STPP_CPPED1"/>
</dbReference>
<feature type="domain" description="Calcineurin-like phosphoesterase" evidence="1">
    <location>
        <begin position="17"/>
        <end position="228"/>
    </location>
</feature>
<evidence type="ECO:0000259" key="1">
    <source>
        <dbReference type="Pfam" id="PF00149"/>
    </source>
</evidence>
<sequence>MTNSCFSRQPLGARLFSFAVVADTHVNESEDTCASPFATNARANARARHVFADIAGLDPAPAFTIHLGDIVHPVPSMPSFEVAADRFKAIAGQIDMPLHLVPGNHDVGDKRIDWMPADIVCDDYLDKYRQVFGPDYYAVDHGGVRFLFLNALLFNSGLAADDAQRAWIDEQLASASGRVFASLHYPPYLHDAHERGSYDNIDEPGRGWLLSRLAHPRVEGVFAGHVHNFWYDVIGGAEIYMLPSTAFLRHDFSEFYRVPPADEFGRGDVEKFGYFIVDVHEQGHVAKLIRTHGAMRGEAETDRAAARTLPTVHTKTAACDGIAVEMRHPWAEIVEIPCTGGVQEFGRKLARNDYPLMSMWEMGLRTLKIPVQDLRDDKTLRRARLMSDVGHRFVLTSLGLPDARLLQQAREHGVAIAAIEINLNAQALEEAGAALQRLREHTDARLVYCKIRTGADDAHFDGKHYSHFVNTGLRASELEAAQSTLLPHFAQKNLDGFTVRLDWGSDLIATHQQLAAQARDWGATVNVGVKLADRLAAANSDDTAIAALVAEAFLAARATDAVSYSFDTFMDVDRGYFPRNGLIDRRYDPRPAGLALAALNAVFAGQAAGVGWVERIDGEAGLRLCRYRCGEQAYELAYGPSPALQRQVEAGAFKRVVDLTAQRALPTRDDWDEYARLHLPAQAVLLIRRN</sequence>
<evidence type="ECO:0000313" key="3">
    <source>
        <dbReference type="Proteomes" id="UP000285324"/>
    </source>
</evidence>
<dbReference type="PANTHER" id="PTHR43143">
    <property type="entry name" value="METALLOPHOSPHOESTERASE, CALCINEURIN SUPERFAMILY"/>
    <property type="match status" value="1"/>
</dbReference>
<organism evidence="2 3">
    <name type="scientific">Alcaligenes xylosoxydans xylosoxydans</name>
    <name type="common">Achromobacter xylosoxidans</name>
    <dbReference type="NCBI Taxonomy" id="85698"/>
    <lineage>
        <taxon>Bacteria</taxon>
        <taxon>Pseudomonadati</taxon>
        <taxon>Pseudomonadota</taxon>
        <taxon>Betaproteobacteria</taxon>
        <taxon>Burkholderiales</taxon>
        <taxon>Alcaligenaceae</taxon>
        <taxon>Achromobacter</taxon>
    </lineage>
</organism>
<comment type="caution">
    <text evidence="2">The sequence shown here is derived from an EMBL/GenBank/DDBJ whole genome shotgun (WGS) entry which is preliminary data.</text>
</comment>
<dbReference type="Proteomes" id="UP000285324">
    <property type="component" value="Unassembled WGS sequence"/>
</dbReference>
<dbReference type="InterPro" id="IPR004843">
    <property type="entry name" value="Calcineurin-like_PHP"/>
</dbReference>
<dbReference type="OrthoDB" id="9780884at2"/>
<proteinExistence type="predicted"/>
<dbReference type="InterPro" id="IPR029052">
    <property type="entry name" value="Metallo-depent_PP-like"/>
</dbReference>
<dbReference type="Pfam" id="PF00149">
    <property type="entry name" value="Metallophos"/>
    <property type="match status" value="1"/>
</dbReference>
<dbReference type="RefSeq" id="WP_118934552.1">
    <property type="nucleotide sequence ID" value="NZ_CP061008.1"/>
</dbReference>
<accession>A0A424W569</accession>
<reference evidence="2 3" key="1">
    <citation type="submission" date="2018-08" db="EMBL/GenBank/DDBJ databases">
        <title>Achromobacter xylosoxidans Genome sequencing and assembly.</title>
        <authorList>
            <person name="Wang R."/>
            <person name="Rensing C."/>
            <person name="Li Y."/>
        </authorList>
    </citation>
    <scope>NUCLEOTIDE SEQUENCE [LARGE SCALE GENOMIC DNA]</scope>
    <source>
        <strain evidence="2 3">GD003A</strain>
    </source>
</reference>
<dbReference type="PANTHER" id="PTHR43143:SF1">
    <property type="entry name" value="SERINE_THREONINE-PROTEIN PHOSPHATASE CPPED1"/>
    <property type="match status" value="1"/>
</dbReference>
<dbReference type="GO" id="GO:0016787">
    <property type="term" value="F:hydrolase activity"/>
    <property type="evidence" value="ECO:0007669"/>
    <property type="project" value="InterPro"/>
</dbReference>
<dbReference type="EMBL" id="QVXO01000068">
    <property type="protein sequence ID" value="RPJ88341.1"/>
    <property type="molecule type" value="Genomic_DNA"/>
</dbReference>
<name>A0A424W569_ALCXX</name>
<dbReference type="AlphaFoldDB" id="A0A424W569"/>
<dbReference type="Gene3D" id="3.60.21.10">
    <property type="match status" value="1"/>
</dbReference>